<dbReference type="SUPFAM" id="SSF52540">
    <property type="entry name" value="P-loop containing nucleoside triphosphate hydrolases"/>
    <property type="match status" value="1"/>
</dbReference>
<proteinExistence type="predicted"/>
<accession>A0A1Q5Q0E7</accession>
<comment type="caution">
    <text evidence="4">The sequence shown here is derived from an EMBL/GenBank/DDBJ whole genome shotgun (WGS) entry which is preliminary data.</text>
</comment>
<dbReference type="AlphaFoldDB" id="A0A1Q5Q0E7"/>
<evidence type="ECO:0000313" key="5">
    <source>
        <dbReference type="Proteomes" id="UP000185628"/>
    </source>
</evidence>
<protein>
    <recommendedName>
        <fullName evidence="3">ABC transporter domain-containing protein</fullName>
    </recommendedName>
</protein>
<dbReference type="Pfam" id="PF00005">
    <property type="entry name" value="ABC_tran"/>
    <property type="match status" value="1"/>
</dbReference>
<keyword evidence="2" id="KW-0067">ATP-binding</keyword>
<evidence type="ECO:0000313" key="4">
    <source>
        <dbReference type="EMBL" id="OKL53159.1"/>
    </source>
</evidence>
<name>A0A1Q5Q0E7_9ACTO</name>
<dbReference type="Gene3D" id="3.40.50.300">
    <property type="entry name" value="P-loop containing nucleotide triphosphate hydrolases"/>
    <property type="match status" value="1"/>
</dbReference>
<gene>
    <name evidence="4" type="ORF">BSZ39_10965</name>
</gene>
<dbReference type="InterPro" id="IPR017871">
    <property type="entry name" value="ABC_transporter-like_CS"/>
</dbReference>
<reference evidence="5" key="1">
    <citation type="submission" date="2016-12" db="EMBL/GenBank/DDBJ databases">
        <authorList>
            <person name="Meng X."/>
        </authorList>
    </citation>
    <scope>NUCLEOTIDE SEQUENCE [LARGE SCALE GENOMIC DNA]</scope>
    <source>
        <strain evidence="5">DSM 19116</strain>
    </source>
</reference>
<keyword evidence="1" id="KW-0547">Nucleotide-binding</keyword>
<dbReference type="PANTHER" id="PTHR43038">
    <property type="entry name" value="ATP-BINDING CASSETTE, SUB-FAMILY H, MEMBER 1"/>
    <property type="match status" value="1"/>
</dbReference>
<sequence length="282" mass="30783">MLRGVDLRLEQGRTYFLVGPNGCGKTTTIETLIGLRHIEAGSVRVLDCAPGDPSLRSRIRVCLQGAALHAQVTVREHFEAVAAIYGAPTAQIDNLAQQFGIADLMGRRYGRLSGGQQKRVMVAASLFGEADLIVLDEPTSGVDLESRLSLWASLREAMGARHATLLATTHDLNEAEEYADEVIIMREGTMMAQGPVDELVAHSGLIGVLPVPTLAVRDILGDAELPSRHLLGQDRGTSTLGYTDRRQLNDDIRRIEEHSIQVRERSARLTDAYLFAYRGGSQ</sequence>
<dbReference type="PROSITE" id="PS00211">
    <property type="entry name" value="ABC_TRANSPORTER_1"/>
    <property type="match status" value="1"/>
</dbReference>
<dbReference type="GO" id="GO:0016887">
    <property type="term" value="F:ATP hydrolysis activity"/>
    <property type="evidence" value="ECO:0007669"/>
    <property type="project" value="InterPro"/>
</dbReference>
<dbReference type="InterPro" id="IPR003439">
    <property type="entry name" value="ABC_transporter-like_ATP-bd"/>
</dbReference>
<dbReference type="PROSITE" id="PS50893">
    <property type="entry name" value="ABC_TRANSPORTER_2"/>
    <property type="match status" value="1"/>
</dbReference>
<keyword evidence="5" id="KW-1185">Reference proteome</keyword>
<evidence type="ECO:0000256" key="1">
    <source>
        <dbReference type="ARBA" id="ARBA00022741"/>
    </source>
</evidence>
<organism evidence="4 5">
    <name type="scientific">Bowdeniella nasicola</name>
    <dbReference type="NCBI Taxonomy" id="208480"/>
    <lineage>
        <taxon>Bacteria</taxon>
        <taxon>Bacillati</taxon>
        <taxon>Actinomycetota</taxon>
        <taxon>Actinomycetes</taxon>
        <taxon>Actinomycetales</taxon>
        <taxon>Actinomycetaceae</taxon>
        <taxon>Bowdeniella</taxon>
    </lineage>
</organism>
<dbReference type="InterPro" id="IPR003593">
    <property type="entry name" value="AAA+_ATPase"/>
</dbReference>
<dbReference type="SMART" id="SM00382">
    <property type="entry name" value="AAA"/>
    <property type="match status" value="1"/>
</dbReference>
<dbReference type="PANTHER" id="PTHR43038:SF3">
    <property type="entry name" value="ABC TRANSPORTER G FAMILY MEMBER 20 ISOFORM X1"/>
    <property type="match status" value="1"/>
</dbReference>
<dbReference type="CDD" id="cd03230">
    <property type="entry name" value="ABC_DR_subfamily_A"/>
    <property type="match status" value="1"/>
</dbReference>
<dbReference type="EMBL" id="MQVR01000082">
    <property type="protein sequence ID" value="OKL53159.1"/>
    <property type="molecule type" value="Genomic_DNA"/>
</dbReference>
<dbReference type="GO" id="GO:0005524">
    <property type="term" value="F:ATP binding"/>
    <property type="evidence" value="ECO:0007669"/>
    <property type="project" value="UniProtKB-KW"/>
</dbReference>
<evidence type="ECO:0000259" key="3">
    <source>
        <dbReference type="PROSITE" id="PS50893"/>
    </source>
</evidence>
<dbReference type="Proteomes" id="UP000185628">
    <property type="component" value="Unassembled WGS sequence"/>
</dbReference>
<evidence type="ECO:0000256" key="2">
    <source>
        <dbReference type="ARBA" id="ARBA00022840"/>
    </source>
</evidence>
<feature type="domain" description="ABC transporter" evidence="3">
    <location>
        <begin position="1"/>
        <end position="212"/>
    </location>
</feature>
<dbReference type="InterPro" id="IPR027417">
    <property type="entry name" value="P-loop_NTPase"/>
</dbReference>